<evidence type="ECO:0008006" key="3">
    <source>
        <dbReference type="Google" id="ProtNLM"/>
    </source>
</evidence>
<dbReference type="OrthoDB" id="6711823at2"/>
<evidence type="ECO:0000313" key="1">
    <source>
        <dbReference type="EMBL" id="SPL69969.1"/>
    </source>
</evidence>
<proteinExistence type="predicted"/>
<dbReference type="InParanoid" id="A0A2U3MXE5"/>
<protein>
    <recommendedName>
        <fullName evidence="3">Spore coat protein U domain-containing protein</fullName>
    </recommendedName>
</protein>
<gene>
    <name evidence="1" type="ORF">KPC_1147</name>
</gene>
<dbReference type="RefSeq" id="WP_121973483.1">
    <property type="nucleotide sequence ID" value="NZ_OOGT01000035.1"/>
</dbReference>
<dbReference type="AlphaFoldDB" id="A0A2U3MXE5"/>
<keyword evidence="2" id="KW-1185">Reference proteome</keyword>
<name>A0A2U3MXE5_9GAMM</name>
<dbReference type="Proteomes" id="UP000245974">
    <property type="component" value="Unassembled WGS sequence"/>
</dbReference>
<reference evidence="2" key="1">
    <citation type="submission" date="2018-03" db="EMBL/GenBank/DDBJ databases">
        <authorList>
            <person name="Blom J."/>
        </authorList>
    </citation>
    <scope>NUCLEOTIDE SEQUENCE [LARGE SCALE GENOMIC DNA]</scope>
    <source>
        <strain evidence="2">KPC-SM-21</strain>
    </source>
</reference>
<sequence>MKVFCILVFGSTLCGLVHGSQCSLGNVTEPSMQLASYYNSQAATSFEVSCDRAYNILFKSDNLTGTDGTSYVTNGLYRLKTKMSIWGAGKNIWGVPFSHESGHKNKYVIAVQLLDQPFTGVPSGIYRDKISIYLMF</sequence>
<evidence type="ECO:0000313" key="2">
    <source>
        <dbReference type="Proteomes" id="UP000245974"/>
    </source>
</evidence>
<organism evidence="1 2">
    <name type="scientific">Acinetobacter stercoris</name>
    <dbReference type="NCBI Taxonomy" id="2126983"/>
    <lineage>
        <taxon>Bacteria</taxon>
        <taxon>Pseudomonadati</taxon>
        <taxon>Pseudomonadota</taxon>
        <taxon>Gammaproteobacteria</taxon>
        <taxon>Moraxellales</taxon>
        <taxon>Moraxellaceae</taxon>
        <taxon>Acinetobacter</taxon>
    </lineage>
</organism>
<dbReference type="EMBL" id="OOGT01000035">
    <property type="protein sequence ID" value="SPL69969.1"/>
    <property type="molecule type" value="Genomic_DNA"/>
</dbReference>
<accession>A0A2U3MXE5</accession>